<evidence type="ECO:0000256" key="7">
    <source>
        <dbReference type="ARBA" id="ARBA00022917"/>
    </source>
</evidence>
<dbReference type="PANTHER" id="PTHR23253">
    <property type="entry name" value="EUKARYOTIC TRANSLATION INITIATION FACTOR 4 GAMMA"/>
    <property type="match status" value="1"/>
</dbReference>
<evidence type="ECO:0000256" key="6">
    <source>
        <dbReference type="ARBA" id="ARBA00022884"/>
    </source>
</evidence>
<dbReference type="FunFam" id="1.25.40.180:FF:000020">
    <property type="entry name" value="Eukaryotic translation initiation factor subunit"/>
    <property type="match status" value="1"/>
</dbReference>
<feature type="compositionally biased region" description="Basic and acidic residues" evidence="8">
    <location>
        <begin position="241"/>
        <end position="250"/>
    </location>
</feature>
<feature type="region of interest" description="Disordered" evidence="8">
    <location>
        <begin position="963"/>
        <end position="984"/>
    </location>
</feature>
<dbReference type="InterPro" id="IPR022745">
    <property type="entry name" value="eIF4G1_eIF4E-bd"/>
</dbReference>
<feature type="compositionally biased region" description="Polar residues" evidence="8">
    <location>
        <begin position="72"/>
        <end position="96"/>
    </location>
</feature>
<keyword evidence="4" id="KW-0396">Initiation factor</keyword>
<evidence type="ECO:0000256" key="3">
    <source>
        <dbReference type="ARBA" id="ARBA00022490"/>
    </source>
</evidence>
<feature type="compositionally biased region" description="Low complexity" evidence="8">
    <location>
        <begin position="1261"/>
        <end position="1273"/>
    </location>
</feature>
<feature type="compositionally biased region" description="Low complexity" evidence="8">
    <location>
        <begin position="503"/>
        <end position="514"/>
    </location>
</feature>
<dbReference type="InterPro" id="IPR016024">
    <property type="entry name" value="ARM-type_fold"/>
</dbReference>
<feature type="compositionally biased region" description="Low complexity" evidence="8">
    <location>
        <begin position="966"/>
        <end position="980"/>
    </location>
</feature>
<dbReference type="GO" id="GO:0003743">
    <property type="term" value="F:translation initiation factor activity"/>
    <property type="evidence" value="ECO:0007669"/>
    <property type="project" value="UniProtKB-KW"/>
</dbReference>
<feature type="compositionally biased region" description="Basic and acidic residues" evidence="8">
    <location>
        <begin position="539"/>
        <end position="698"/>
    </location>
</feature>
<dbReference type="Gene3D" id="1.25.40.180">
    <property type="match status" value="1"/>
</dbReference>
<keyword evidence="3" id="KW-0963">Cytoplasm</keyword>
<feature type="compositionally biased region" description="Low complexity" evidence="8">
    <location>
        <begin position="8"/>
        <end position="50"/>
    </location>
</feature>
<gene>
    <name evidence="10" type="ORF">EX30DRAFT_368018</name>
</gene>
<feature type="region of interest" description="Disordered" evidence="8">
    <location>
        <begin position="1251"/>
        <end position="1416"/>
    </location>
</feature>
<reference evidence="10 11" key="1">
    <citation type="submission" date="2019-04" db="EMBL/GenBank/DDBJ databases">
        <title>Comparative genomics and transcriptomics to analyze fruiting body development in filamentous ascomycetes.</title>
        <authorList>
            <consortium name="DOE Joint Genome Institute"/>
            <person name="Lutkenhaus R."/>
            <person name="Traeger S."/>
            <person name="Breuer J."/>
            <person name="Kuo A."/>
            <person name="Lipzen A."/>
            <person name="Pangilinan J."/>
            <person name="Dilworth D."/>
            <person name="Sandor L."/>
            <person name="Poggeler S."/>
            <person name="Barry K."/>
            <person name="Grigoriev I.V."/>
            <person name="Nowrousian M."/>
        </authorList>
    </citation>
    <scope>NUCLEOTIDE SEQUENCE [LARGE SCALE GENOMIC DNA]</scope>
    <source>
        <strain evidence="10 11">CBS 389.68</strain>
    </source>
</reference>
<dbReference type="InterPro" id="IPR036211">
    <property type="entry name" value="eIF4G_eIF4E-bd_sf"/>
</dbReference>
<feature type="compositionally biased region" description="Low complexity" evidence="8">
    <location>
        <begin position="267"/>
        <end position="282"/>
    </location>
</feature>
<keyword evidence="7" id="KW-0648">Protein biosynthesis</keyword>
<evidence type="ECO:0000313" key="10">
    <source>
        <dbReference type="EMBL" id="TGZ84887.1"/>
    </source>
</evidence>
<feature type="compositionally biased region" description="Low complexity" evidence="8">
    <location>
        <begin position="438"/>
        <end position="449"/>
    </location>
</feature>
<feature type="compositionally biased region" description="Polar residues" evidence="8">
    <location>
        <begin position="292"/>
        <end position="318"/>
    </location>
</feature>
<feature type="compositionally biased region" description="Low complexity" evidence="8">
    <location>
        <begin position="155"/>
        <end position="189"/>
    </location>
</feature>
<dbReference type="InParanoid" id="A0A4S2N6K9"/>
<evidence type="ECO:0000256" key="4">
    <source>
        <dbReference type="ARBA" id="ARBA00022540"/>
    </source>
</evidence>
<dbReference type="SUPFAM" id="SSF48371">
    <property type="entry name" value="ARM repeat"/>
    <property type="match status" value="1"/>
</dbReference>
<dbReference type="OrthoDB" id="514777at2759"/>
<feature type="compositionally biased region" description="Polar residues" evidence="8">
    <location>
        <begin position="1306"/>
        <end position="1316"/>
    </location>
</feature>
<feature type="region of interest" description="Disordered" evidence="8">
    <location>
        <begin position="1"/>
        <end position="349"/>
    </location>
</feature>
<feature type="compositionally biased region" description="Low complexity" evidence="8">
    <location>
        <begin position="818"/>
        <end position="829"/>
    </location>
</feature>
<evidence type="ECO:0000259" key="9">
    <source>
        <dbReference type="SMART" id="SM00543"/>
    </source>
</evidence>
<feature type="compositionally biased region" description="Basic and acidic residues" evidence="8">
    <location>
        <begin position="1251"/>
        <end position="1260"/>
    </location>
</feature>
<organism evidence="10 11">
    <name type="scientific">Ascodesmis nigricans</name>
    <dbReference type="NCBI Taxonomy" id="341454"/>
    <lineage>
        <taxon>Eukaryota</taxon>
        <taxon>Fungi</taxon>
        <taxon>Dikarya</taxon>
        <taxon>Ascomycota</taxon>
        <taxon>Pezizomycotina</taxon>
        <taxon>Pezizomycetes</taxon>
        <taxon>Pezizales</taxon>
        <taxon>Ascodesmidaceae</taxon>
        <taxon>Ascodesmis</taxon>
    </lineage>
</organism>
<evidence type="ECO:0000256" key="8">
    <source>
        <dbReference type="SAM" id="MobiDB-lite"/>
    </source>
</evidence>
<feature type="compositionally biased region" description="Polar residues" evidence="8">
    <location>
        <begin position="111"/>
        <end position="148"/>
    </location>
</feature>
<comment type="subcellular location">
    <subcellularLocation>
        <location evidence="1">Cytoplasm</location>
    </subcellularLocation>
</comment>
<dbReference type="EMBL" id="ML220112">
    <property type="protein sequence ID" value="TGZ84887.1"/>
    <property type="molecule type" value="Genomic_DNA"/>
</dbReference>
<evidence type="ECO:0000256" key="2">
    <source>
        <dbReference type="ARBA" id="ARBA00005775"/>
    </source>
</evidence>
<dbReference type="GO" id="GO:0016281">
    <property type="term" value="C:eukaryotic translation initiation factor 4F complex"/>
    <property type="evidence" value="ECO:0007669"/>
    <property type="project" value="TreeGrafter"/>
</dbReference>
<dbReference type="GO" id="GO:0010494">
    <property type="term" value="C:cytoplasmic stress granule"/>
    <property type="evidence" value="ECO:0007669"/>
    <property type="project" value="UniProtKB-ARBA"/>
</dbReference>
<dbReference type="SMART" id="SM00543">
    <property type="entry name" value="MIF4G"/>
    <property type="match status" value="1"/>
</dbReference>
<feature type="compositionally biased region" description="Low complexity" evidence="8">
    <location>
        <begin position="197"/>
        <end position="207"/>
    </location>
</feature>
<evidence type="ECO:0000256" key="1">
    <source>
        <dbReference type="ARBA" id="ARBA00004496"/>
    </source>
</evidence>
<dbReference type="InterPro" id="IPR003890">
    <property type="entry name" value="MIF4G-like_typ-3"/>
</dbReference>
<feature type="compositionally biased region" description="Low complexity" evidence="8">
    <location>
        <begin position="320"/>
        <end position="336"/>
    </location>
</feature>
<sequence length="1416" mass="149489">MTSQSSVSANPTSQTPTNTSAPSSSAPSRTASSSGKPSSSAAVSANAPAPRQAPSYANVASVVTSKKPPTGPATSSNSVSAAQSAPGQHARSSSTAPAPVNGGRIQPAVPSIQNSGNAPNGASNPPLSGGQHNRNPSMPNGTSRSTSVVFGGFGDPSAGPSPSGPGSTTTTTNLSAPVAPNPRANSPLSSPSPAPQPVASGGAPQQASTRQIQFGDTIPSSPRQAPMPPAGPGGAGPQAHARRDSTHSAHGESGPNMPHGRGMPAGRGRNQPYNNYQNQQYGYGRGNFQGGPSQPRNGPNNMGSAPYQHQQFNANSPRNMPRSPAMAHASPSMAHAVPTPTPQLYQSAPAFVPGNPHGYHPAGAPMAYEPHYYHQYPMPYPQQQFPQTSPRPGYVNPQMPTNYMPQYGQPHAPAMSRSSSANISDMHPRPASGMGHHASPSPMAPQPASLVSPPAPGTPVQVPASPYGTPVQNRPKRAPSKAIAIKDPSTGETVPLTAKVTAATPVSSTPIVVSTPPPAPASSSGDAEHTRVGSISHTKTAEEKRKEMRDSILQKIRDSQNQEAEEQRKKELEKQSTEEETKRKADEEAAEEEKKKKAAEEEAAKKAAEEKAKAEAEEKAKKDAEEKAKKEAEEKARKEAEEKAKAEAEAKAKAEAEEKAKKEAEEKAAKEKEEAEKAEKTEVEKSAETKPEEEKVEAPVDAPNSSKDAPEADSMPPPLRTTAAEKPKMKPSPLNLQIKTNEPAPPSAALTSLMSARPIDDIRKMEYPEGIQSPNPALNPMASSKFKYDKEFLLQFQNVFTEKPTTDWDQKIRETVGDTDSSRSASSRTPIGGLGARQSSRSGASGMPAMGQFGFGAGKPGGMGFGGSKSSAGGAANPLAGYFGARPGGGLARTGSTTSLSGSSSNAMGSRVGNRSARGSSKRGAGGAAMERQESQKGGPTIPLDQVKPLEVSATRWKPLSLGKKPAAAAAEPTAPAASPDQPMMAPDMVQRKVKAALNKMTPEKFDKIADQILDITSQSRFENDGRTLRQVIQLTFEKATDEAAWSSMYAKFCKRMLEAMDPNIVDEKIRDKHGNLVTGGNLFRKYLLNRCQEEFEKGWKVNLPPKPEGVSDEAAMLSDEYYIAAAAKRRGLGLVQFIGELYKLGMLTERIMNECVKKTLDFEGVPEDETVESLTKLLRTIGAQLDQSEKSRGLMDAYFGRIDEMITNKDLNSRMRFMLMDVVDLRKKGWETKEADKGPKTIAEIREEAMKAQAEKEAASRASRGGRPPAGRGDARSFSGQGFGHQPDRSGAQVNMDDLRKLRSSRQTNSSQGSFGPSSMLGGRSSSGSGSRRGLGPGASREDSGPNSRTATPPAPQATAHPNIFSALSGLSGHHDDGNDNNDAASPPASNAGSPQVTGAQLERVRSSTSTEDAK</sequence>
<accession>A0A4S2N6K9</accession>
<dbReference type="GO" id="GO:0003729">
    <property type="term" value="F:mRNA binding"/>
    <property type="evidence" value="ECO:0007669"/>
    <property type="project" value="TreeGrafter"/>
</dbReference>
<dbReference type="FunFam" id="1.20.970.30:FF:000001">
    <property type="entry name" value="Eukaryotic translation initiation factor subunit eIF-4F, putative"/>
    <property type="match status" value="1"/>
</dbReference>
<dbReference type="Pfam" id="PF12152">
    <property type="entry name" value="eIF_4G1"/>
    <property type="match status" value="1"/>
</dbReference>
<dbReference type="Proteomes" id="UP000298138">
    <property type="component" value="Unassembled WGS sequence"/>
</dbReference>
<comment type="similarity">
    <text evidence="2">Belongs to the eukaryotic initiation factor 4G family.</text>
</comment>
<feature type="region of interest" description="Disordered" evidence="8">
    <location>
        <begin position="811"/>
        <end position="946"/>
    </location>
</feature>
<feature type="compositionally biased region" description="Low complexity" evidence="8">
    <location>
        <begin position="1382"/>
        <end position="1396"/>
    </location>
</feature>
<dbReference type="PANTHER" id="PTHR23253:SF9">
    <property type="entry name" value="EUKARYOTIC TRANSLATION INITIATION FACTOR 4 GAMMA 2"/>
    <property type="match status" value="1"/>
</dbReference>
<dbReference type="STRING" id="341454.A0A4S2N6K9"/>
<evidence type="ECO:0000313" key="11">
    <source>
        <dbReference type="Proteomes" id="UP000298138"/>
    </source>
</evidence>
<dbReference type="SUPFAM" id="SSF101489">
    <property type="entry name" value="Eukaryotic initiation factor 4f subunit eIF4g, eIF4e-binding domain"/>
    <property type="match status" value="1"/>
</dbReference>
<feature type="compositionally biased region" description="Low complexity" evidence="8">
    <location>
        <begin position="836"/>
        <end position="846"/>
    </location>
</feature>
<feature type="region of interest" description="Disordered" evidence="8">
    <location>
        <begin position="410"/>
        <end position="748"/>
    </location>
</feature>
<feature type="compositionally biased region" description="Polar residues" evidence="8">
    <location>
        <begin position="208"/>
        <end position="223"/>
    </location>
</feature>
<keyword evidence="11" id="KW-1185">Reference proteome</keyword>
<name>A0A4S2N6K9_9PEZI</name>
<keyword evidence="5" id="KW-0597">Phosphoprotein</keyword>
<evidence type="ECO:0000256" key="5">
    <source>
        <dbReference type="ARBA" id="ARBA00022553"/>
    </source>
</evidence>
<feature type="compositionally biased region" description="Gly residues" evidence="8">
    <location>
        <begin position="853"/>
        <end position="867"/>
    </location>
</feature>
<keyword evidence="6" id="KW-0694">RNA-binding</keyword>
<feature type="domain" description="MIF4G" evidence="9">
    <location>
        <begin position="991"/>
        <end position="1230"/>
    </location>
</feature>
<proteinExistence type="inferred from homology"/>
<protein>
    <recommendedName>
        <fullName evidence="9">MIF4G domain-containing protein</fullName>
    </recommendedName>
</protein>
<feature type="compositionally biased region" description="Low complexity" evidence="8">
    <location>
        <begin position="1317"/>
        <end position="1331"/>
    </location>
</feature>
<feature type="compositionally biased region" description="Low complexity" evidence="8">
    <location>
        <begin position="893"/>
        <end position="923"/>
    </location>
</feature>
<dbReference type="Pfam" id="PF02854">
    <property type="entry name" value="MIF4G"/>
    <property type="match status" value="1"/>
</dbReference>
<dbReference type="Gene3D" id="1.20.970.30">
    <property type="entry name" value="eIF4G, eIF4E-binding domain"/>
    <property type="match status" value="1"/>
</dbReference>